<evidence type="ECO:0000313" key="2">
    <source>
        <dbReference type="Proteomes" id="UP000499080"/>
    </source>
</evidence>
<proteinExistence type="predicted"/>
<reference evidence="1 2" key="1">
    <citation type="journal article" date="2019" name="Sci. Rep.">
        <title>Orb-weaving spider Araneus ventricosus genome elucidates the spidroin gene catalogue.</title>
        <authorList>
            <person name="Kono N."/>
            <person name="Nakamura H."/>
            <person name="Ohtoshi R."/>
            <person name="Moran D.A.P."/>
            <person name="Shinohara A."/>
            <person name="Yoshida Y."/>
            <person name="Fujiwara M."/>
            <person name="Mori M."/>
            <person name="Tomita M."/>
            <person name="Arakawa K."/>
        </authorList>
    </citation>
    <scope>NUCLEOTIDE SEQUENCE [LARGE SCALE GENOMIC DNA]</scope>
</reference>
<dbReference type="EMBL" id="BGPR01234765">
    <property type="protein sequence ID" value="GBL88558.1"/>
    <property type="molecule type" value="Genomic_DNA"/>
</dbReference>
<keyword evidence="2" id="KW-1185">Reference proteome</keyword>
<dbReference type="Proteomes" id="UP000499080">
    <property type="component" value="Unassembled WGS sequence"/>
</dbReference>
<accession>A0A4Y2B949</accession>
<organism evidence="1 2">
    <name type="scientific">Araneus ventricosus</name>
    <name type="common">Orbweaver spider</name>
    <name type="synonym">Epeira ventricosa</name>
    <dbReference type="NCBI Taxonomy" id="182803"/>
    <lineage>
        <taxon>Eukaryota</taxon>
        <taxon>Metazoa</taxon>
        <taxon>Ecdysozoa</taxon>
        <taxon>Arthropoda</taxon>
        <taxon>Chelicerata</taxon>
        <taxon>Arachnida</taxon>
        <taxon>Araneae</taxon>
        <taxon>Araneomorphae</taxon>
        <taxon>Entelegynae</taxon>
        <taxon>Araneoidea</taxon>
        <taxon>Araneidae</taxon>
        <taxon>Araneus</taxon>
    </lineage>
</organism>
<name>A0A4Y2B949_ARAVE</name>
<sequence length="210" mass="23669">MVSNTEQGNPSNTLLFGHSFNAQSRVVHSTENQTTSLLNSPENFESTYGCQVYIRGATKRKSRLPVRWERNEGKKTDYISFEAASNKKSETSHDEGSWYSFTEGETCFSKSFENISQKSEFHSKNVSAAPNFSTHFALNTRFIERGQDVIKVSGDDSYIDAHLISNTSIPKSSTCNYKRIFSSKNIPVSAGFSEKVGFVRAQMRENKNEE</sequence>
<dbReference type="AlphaFoldDB" id="A0A4Y2B949"/>
<protein>
    <submittedName>
        <fullName evidence="1">Uncharacterized protein</fullName>
    </submittedName>
</protein>
<gene>
    <name evidence="1" type="ORF">AVEN_217686_1</name>
</gene>
<evidence type="ECO:0000313" key="1">
    <source>
        <dbReference type="EMBL" id="GBL88558.1"/>
    </source>
</evidence>
<comment type="caution">
    <text evidence="1">The sequence shown here is derived from an EMBL/GenBank/DDBJ whole genome shotgun (WGS) entry which is preliminary data.</text>
</comment>